<protein>
    <submittedName>
        <fullName evidence="3">Uncharacterized protein isoform X3</fullName>
    </submittedName>
</protein>
<organism evidence="2 3">
    <name type="scientific">Drosophila kikkawai</name>
    <name type="common">Fruit fly</name>
    <dbReference type="NCBI Taxonomy" id="30033"/>
    <lineage>
        <taxon>Eukaryota</taxon>
        <taxon>Metazoa</taxon>
        <taxon>Ecdysozoa</taxon>
        <taxon>Arthropoda</taxon>
        <taxon>Hexapoda</taxon>
        <taxon>Insecta</taxon>
        <taxon>Pterygota</taxon>
        <taxon>Neoptera</taxon>
        <taxon>Endopterygota</taxon>
        <taxon>Diptera</taxon>
        <taxon>Brachycera</taxon>
        <taxon>Muscomorpha</taxon>
        <taxon>Ephydroidea</taxon>
        <taxon>Drosophilidae</taxon>
        <taxon>Drosophila</taxon>
        <taxon>Sophophora</taxon>
    </lineage>
</organism>
<reference evidence="2" key="1">
    <citation type="submission" date="2025-05" db="UniProtKB">
        <authorList>
            <consortium name="RefSeq"/>
        </authorList>
    </citation>
    <scope>NUCLEOTIDE SEQUENCE [LARGE SCALE GENOMIC DNA]</scope>
    <source>
        <strain evidence="2">14028-0561.14</strain>
    </source>
</reference>
<dbReference type="OrthoDB" id="7857997at2759"/>
<feature type="compositionally biased region" description="Polar residues" evidence="1">
    <location>
        <begin position="84"/>
        <end position="95"/>
    </location>
</feature>
<dbReference type="RefSeq" id="XP_017024656.1">
    <property type="nucleotide sequence ID" value="XM_017169167.2"/>
</dbReference>
<gene>
    <name evidence="3" type="primary">LOC108076366</name>
</gene>
<reference evidence="3" key="2">
    <citation type="submission" date="2025-08" db="UniProtKB">
        <authorList>
            <consortium name="RefSeq"/>
        </authorList>
    </citation>
    <scope>IDENTIFICATION</scope>
    <source>
        <strain evidence="3">14028-0561.14</strain>
        <tissue evidence="3">Whole fly</tissue>
    </source>
</reference>
<accession>A0A6P4IPA5</accession>
<name>A0A6P4IPA5_DROKI</name>
<dbReference type="GeneID" id="108076366"/>
<evidence type="ECO:0000313" key="2">
    <source>
        <dbReference type="Proteomes" id="UP001652661"/>
    </source>
</evidence>
<dbReference type="Proteomes" id="UP001652661">
    <property type="component" value="Chromosome 2R"/>
</dbReference>
<proteinExistence type="predicted"/>
<keyword evidence="2" id="KW-1185">Reference proteome</keyword>
<evidence type="ECO:0000256" key="1">
    <source>
        <dbReference type="SAM" id="MobiDB-lite"/>
    </source>
</evidence>
<dbReference type="AlphaFoldDB" id="A0A6P4IPA5"/>
<sequence length="95" mass="11153">MPKLVGNLMQVLIRKSKAFFQGNQNTSRHLYEKARGKENIHFLKLQREQLKMLRDRILSQKNEVISEMIKVDTKIQSLEKANPPDQSNKFKISDN</sequence>
<evidence type="ECO:0000313" key="3">
    <source>
        <dbReference type="RefSeq" id="XP_017024656.1"/>
    </source>
</evidence>
<feature type="region of interest" description="Disordered" evidence="1">
    <location>
        <begin position="76"/>
        <end position="95"/>
    </location>
</feature>